<proteinExistence type="predicted"/>
<reference evidence="2" key="1">
    <citation type="submission" date="2025-08" db="UniProtKB">
        <authorList>
            <consortium name="Ensembl"/>
        </authorList>
    </citation>
    <scope>IDENTIFICATION</scope>
</reference>
<dbReference type="InterPro" id="IPR007110">
    <property type="entry name" value="Ig-like_dom"/>
</dbReference>
<protein>
    <recommendedName>
        <fullName evidence="1">Ig-like domain-containing protein</fullName>
    </recommendedName>
</protein>
<evidence type="ECO:0000313" key="3">
    <source>
        <dbReference type="Proteomes" id="UP000694413"/>
    </source>
</evidence>
<evidence type="ECO:0000259" key="1">
    <source>
        <dbReference type="PROSITE" id="PS50835"/>
    </source>
</evidence>
<dbReference type="Ensembl" id="ENSZALT00000023507.1">
    <property type="protein sequence ID" value="ENSZALP00000017675.1"/>
    <property type="gene ID" value="ENSZALG00000014261.1"/>
</dbReference>
<dbReference type="AlphaFoldDB" id="A0A8D2N5D3"/>
<sequence>MTWAGLVLWCAAHLRPGQVLAPVSPVSLEDISLLCCILISSLPLLFLAAFLDLSTVHQVTGTWMASTTLPCTYVPTEDFTQQSLSWSVDHGSGTSTIFHRDGTGDHILLSKFRGRVSVPKHNPGDASLLIQNLEMPDSGHYTCQIVWRSRDNNLITKEVTTIVKVVKGKSSSKVLLLCSQVKPKEGGGTSVGKFSALLLSSTLAFLYKKHVSAWPSITLQSSC</sequence>
<dbReference type="InterPro" id="IPR013783">
    <property type="entry name" value="Ig-like_fold"/>
</dbReference>
<dbReference type="SMART" id="SM00406">
    <property type="entry name" value="IGv"/>
    <property type="match status" value="1"/>
</dbReference>
<dbReference type="InterPro" id="IPR039939">
    <property type="entry name" value="VSIG4"/>
</dbReference>
<dbReference type="GO" id="GO:0042130">
    <property type="term" value="P:negative regulation of T cell proliferation"/>
    <property type="evidence" value="ECO:0007669"/>
    <property type="project" value="InterPro"/>
</dbReference>
<dbReference type="InterPro" id="IPR013106">
    <property type="entry name" value="Ig_V-set"/>
</dbReference>
<name>A0A8D2N5D3_ZONAL</name>
<dbReference type="Proteomes" id="UP000694413">
    <property type="component" value="Unassembled WGS sequence"/>
</dbReference>
<dbReference type="PROSITE" id="PS50835">
    <property type="entry name" value="IG_LIKE"/>
    <property type="match status" value="1"/>
</dbReference>
<dbReference type="PANTHER" id="PTHR15466">
    <property type="entry name" value="V-SET AND IMMUNOGLOBULIN DOMAIN CONTAINING 4"/>
    <property type="match status" value="1"/>
</dbReference>
<dbReference type="SUPFAM" id="SSF48726">
    <property type="entry name" value="Immunoglobulin"/>
    <property type="match status" value="1"/>
</dbReference>
<evidence type="ECO:0000313" key="2">
    <source>
        <dbReference type="Ensembl" id="ENSZALP00000017675.1"/>
    </source>
</evidence>
<keyword evidence="3" id="KW-1185">Reference proteome</keyword>
<dbReference type="GO" id="GO:0045957">
    <property type="term" value="P:negative regulation of complement activation, alternative pathway"/>
    <property type="evidence" value="ECO:0007669"/>
    <property type="project" value="TreeGrafter"/>
</dbReference>
<dbReference type="GO" id="GO:0043031">
    <property type="term" value="P:negative regulation of macrophage activation"/>
    <property type="evidence" value="ECO:0007669"/>
    <property type="project" value="InterPro"/>
</dbReference>
<organism evidence="2 3">
    <name type="scientific">Zonotrichia albicollis</name>
    <name type="common">White-throated sparrow</name>
    <name type="synonym">Fringilla albicollis</name>
    <dbReference type="NCBI Taxonomy" id="44394"/>
    <lineage>
        <taxon>Eukaryota</taxon>
        <taxon>Metazoa</taxon>
        <taxon>Chordata</taxon>
        <taxon>Craniata</taxon>
        <taxon>Vertebrata</taxon>
        <taxon>Euteleostomi</taxon>
        <taxon>Archelosauria</taxon>
        <taxon>Archosauria</taxon>
        <taxon>Dinosauria</taxon>
        <taxon>Saurischia</taxon>
        <taxon>Theropoda</taxon>
        <taxon>Coelurosauria</taxon>
        <taxon>Aves</taxon>
        <taxon>Neognathae</taxon>
        <taxon>Neoaves</taxon>
        <taxon>Telluraves</taxon>
        <taxon>Australaves</taxon>
        <taxon>Passeriformes</taxon>
        <taxon>Passerellidae</taxon>
        <taxon>Zonotrichia</taxon>
    </lineage>
</organism>
<dbReference type="InterPro" id="IPR036179">
    <property type="entry name" value="Ig-like_dom_sf"/>
</dbReference>
<reference evidence="2" key="2">
    <citation type="submission" date="2025-09" db="UniProtKB">
        <authorList>
            <consortium name="Ensembl"/>
        </authorList>
    </citation>
    <scope>IDENTIFICATION</scope>
</reference>
<dbReference type="GO" id="GO:0032703">
    <property type="term" value="P:negative regulation of interleukin-2 production"/>
    <property type="evidence" value="ECO:0007669"/>
    <property type="project" value="InterPro"/>
</dbReference>
<dbReference type="PANTHER" id="PTHR15466:SF2">
    <property type="entry name" value="V-SET AND IMMUNOGLOBULIN DOMAIN-CONTAINING PROTEIN 4"/>
    <property type="match status" value="1"/>
</dbReference>
<dbReference type="Pfam" id="PF07686">
    <property type="entry name" value="V-set"/>
    <property type="match status" value="1"/>
</dbReference>
<dbReference type="Gene3D" id="2.60.40.10">
    <property type="entry name" value="Immunoglobulins"/>
    <property type="match status" value="1"/>
</dbReference>
<dbReference type="GO" id="GO:0001851">
    <property type="term" value="F:complement component C3b binding"/>
    <property type="evidence" value="ECO:0007669"/>
    <property type="project" value="TreeGrafter"/>
</dbReference>
<feature type="domain" description="Ig-like" evidence="1">
    <location>
        <begin position="43"/>
        <end position="160"/>
    </location>
</feature>
<accession>A0A8D2N5D3</accession>